<organism evidence="3 4">
    <name type="scientific">Psychromonas arctica</name>
    <dbReference type="NCBI Taxonomy" id="168275"/>
    <lineage>
        <taxon>Bacteria</taxon>
        <taxon>Pseudomonadati</taxon>
        <taxon>Pseudomonadota</taxon>
        <taxon>Gammaproteobacteria</taxon>
        <taxon>Alteromonadales</taxon>
        <taxon>Psychromonadaceae</taxon>
        <taxon>Psychromonas</taxon>
    </lineage>
</organism>
<dbReference type="CDD" id="cd00198">
    <property type="entry name" value="vWFA"/>
    <property type="match status" value="1"/>
</dbReference>
<dbReference type="RefSeq" id="WP_341628909.1">
    <property type="nucleotide sequence ID" value="NZ_JBAKBA010000043.1"/>
</dbReference>
<dbReference type="InterPro" id="IPR002035">
    <property type="entry name" value="VWF_A"/>
</dbReference>
<proteinExistence type="predicted"/>
<dbReference type="PROSITE" id="PS51257">
    <property type="entry name" value="PROKAR_LIPOPROTEIN"/>
    <property type="match status" value="1"/>
</dbReference>
<sequence length="499" mass="53523">MFKHSKVAIAITLSGLLVACDSDNTTNVTEDTGDSKSVSIAGSLVSPQGLEASTRSSTAIKSLLTKSVECPDVPEGYEPLSNAVVELKDAAGETVTESVTTDSCGTFEFEVSDDVVTDAIQVRAEKEGFKVLFSDINNFLSGSLLKVASTISEQASYEISGLKQSSDNTVNLIVTDTVSNKAVIGLASDQFTFTLNDVPVSGFTITSAQNVEDNASSVVLSIDASGSMDTTVYDENYSLVLDSEGNRQNRYTIAAASAHQLIDMTKNNEADSELSVLLFSSDVFPMTDEVIANKLYLQDENGDEVIFTTGSENGFIKESATLHTLIDLYNPYSEMYTNYYSSYVTRHEARTDTISSASYYPFSGGTAFYDSLDVAIDQFSDQTSNPKVIALTDGEDNNSSIGYQDVIDKAISANVPITVVAVGFSSDSDNYMKNIAEDTGSQYIPVADISNLAGVFSGISTQLTFNSDVEFNEQMVAGDTLKVTADIDGDTIERELDIN</sequence>
<dbReference type="PROSITE" id="PS50234">
    <property type="entry name" value="VWFA"/>
    <property type="match status" value="1"/>
</dbReference>
<protein>
    <submittedName>
        <fullName evidence="3">VWA domain-containing protein</fullName>
    </submittedName>
</protein>
<keyword evidence="1" id="KW-0732">Signal</keyword>
<dbReference type="Pfam" id="PF00092">
    <property type="entry name" value="VWA"/>
    <property type="match status" value="1"/>
</dbReference>
<evidence type="ECO:0000256" key="1">
    <source>
        <dbReference type="SAM" id="SignalP"/>
    </source>
</evidence>
<dbReference type="SUPFAM" id="SSF53300">
    <property type="entry name" value="vWA-like"/>
    <property type="match status" value="1"/>
</dbReference>
<feature type="chain" id="PRO_5046238190" evidence="1">
    <location>
        <begin position="20"/>
        <end position="499"/>
    </location>
</feature>
<evidence type="ECO:0000259" key="2">
    <source>
        <dbReference type="PROSITE" id="PS50234"/>
    </source>
</evidence>
<feature type="signal peptide" evidence="1">
    <location>
        <begin position="1"/>
        <end position="19"/>
    </location>
</feature>
<dbReference type="Proteomes" id="UP001366060">
    <property type="component" value="Unassembled WGS sequence"/>
</dbReference>
<reference evidence="3 4" key="1">
    <citation type="submission" date="2024-02" db="EMBL/GenBank/DDBJ databases">
        <title>Bacteria isolated from the canopy kelp, Nereocystis luetkeana.</title>
        <authorList>
            <person name="Pfister C.A."/>
            <person name="Younker I.T."/>
            <person name="Light S.H."/>
        </authorList>
    </citation>
    <scope>NUCLEOTIDE SEQUENCE [LARGE SCALE GENOMIC DNA]</scope>
    <source>
        <strain evidence="3 4">TI.2.07</strain>
    </source>
</reference>
<dbReference type="SMART" id="SM00327">
    <property type="entry name" value="VWA"/>
    <property type="match status" value="1"/>
</dbReference>
<accession>A0ABU9HEY0</accession>
<name>A0ABU9HEY0_9GAMM</name>
<feature type="domain" description="VWFA" evidence="2">
    <location>
        <begin position="217"/>
        <end position="459"/>
    </location>
</feature>
<keyword evidence="4" id="KW-1185">Reference proteome</keyword>
<dbReference type="Gene3D" id="3.40.50.410">
    <property type="entry name" value="von Willebrand factor, type A domain"/>
    <property type="match status" value="1"/>
</dbReference>
<dbReference type="EMBL" id="JBAKBA010000043">
    <property type="protein sequence ID" value="MEL0660464.1"/>
    <property type="molecule type" value="Genomic_DNA"/>
</dbReference>
<comment type="caution">
    <text evidence="3">The sequence shown here is derived from an EMBL/GenBank/DDBJ whole genome shotgun (WGS) entry which is preliminary data.</text>
</comment>
<gene>
    <name evidence="3" type="ORF">V6255_15090</name>
</gene>
<evidence type="ECO:0000313" key="3">
    <source>
        <dbReference type="EMBL" id="MEL0660464.1"/>
    </source>
</evidence>
<dbReference type="InterPro" id="IPR036465">
    <property type="entry name" value="vWFA_dom_sf"/>
</dbReference>
<evidence type="ECO:0000313" key="4">
    <source>
        <dbReference type="Proteomes" id="UP001366060"/>
    </source>
</evidence>